<organism evidence="1 2">
    <name type="scientific">[Bacteroides] pectinophilus ATCC 43243</name>
    <dbReference type="NCBI Taxonomy" id="483218"/>
    <lineage>
        <taxon>Bacteria</taxon>
        <taxon>Bacillati</taxon>
        <taxon>Bacillota</taxon>
        <taxon>Clostridia</taxon>
        <taxon>Eubacteriales</taxon>
    </lineage>
</organism>
<protein>
    <submittedName>
        <fullName evidence="1">Uncharacterized protein</fullName>
    </submittedName>
</protein>
<reference evidence="1 2" key="2">
    <citation type="submission" date="2008-11" db="EMBL/GenBank/DDBJ databases">
        <authorList>
            <person name="Fulton L."/>
            <person name="Clifton S."/>
            <person name="Fulton B."/>
            <person name="Xu J."/>
            <person name="Minx P."/>
            <person name="Pepin K.H."/>
            <person name="Johnson M."/>
            <person name="Bhonagiri V."/>
            <person name="Nash W.E."/>
            <person name="Mardis E.R."/>
            <person name="Wilson R.K."/>
        </authorList>
    </citation>
    <scope>NUCLEOTIDE SEQUENCE [LARGE SCALE GENOMIC DNA]</scope>
    <source>
        <strain evidence="1 2">ATCC 43243</strain>
    </source>
</reference>
<gene>
    <name evidence="1" type="ORF">BACPEC_00226</name>
</gene>
<dbReference type="GO" id="GO:0043565">
    <property type="term" value="F:sequence-specific DNA binding"/>
    <property type="evidence" value="ECO:0007669"/>
    <property type="project" value="InterPro"/>
</dbReference>
<comment type="caution">
    <text evidence="1">The sequence shown here is derived from an EMBL/GenBank/DDBJ whole genome shotgun (WGS) entry which is preliminary data.</text>
</comment>
<dbReference type="AlphaFoldDB" id="B7ANH2"/>
<name>B7ANH2_9FIRM</name>
<accession>B7ANH2</accession>
<reference evidence="1 2" key="1">
    <citation type="submission" date="2008-11" db="EMBL/GenBank/DDBJ databases">
        <title>Draft genome sequence of Bacteroides pectinophilus (ATCC 43243).</title>
        <authorList>
            <person name="Sudarsanam P."/>
            <person name="Ley R."/>
            <person name="Guruge J."/>
            <person name="Turnbaugh P.J."/>
            <person name="Mahowald M."/>
            <person name="Liep D."/>
            <person name="Gordon J."/>
        </authorList>
    </citation>
    <scope>NUCLEOTIDE SEQUENCE [LARGE SCALE GENOMIC DNA]</scope>
    <source>
        <strain evidence="1 2">ATCC 43243</strain>
    </source>
</reference>
<evidence type="ECO:0000313" key="1">
    <source>
        <dbReference type="EMBL" id="EEC58707.1"/>
    </source>
</evidence>
<sequence length="130" mass="15499">MSYNSNKEFSYLVLIDFVFNRRVTMKYTLEQRLDIGRRIYEGELTRFQAAEEYGINDNTARNYMWLYRDTNHLPPKNVGRKRTTYVSKTPQTIEAKQPDFESYEAMTKEELIQALIQARITEARLKKVTK</sequence>
<dbReference type="eggNOG" id="ENOG5032SU8">
    <property type="taxonomic scope" value="Bacteria"/>
</dbReference>
<proteinExistence type="predicted"/>
<dbReference type="HOGENOM" id="CLU_159146_0_0_9"/>
<dbReference type="SUPFAM" id="SSF48295">
    <property type="entry name" value="TrpR-like"/>
    <property type="match status" value="1"/>
</dbReference>
<dbReference type="Proteomes" id="UP000003136">
    <property type="component" value="Unassembled WGS sequence"/>
</dbReference>
<dbReference type="InterPro" id="IPR010921">
    <property type="entry name" value="Trp_repressor/repl_initiator"/>
</dbReference>
<evidence type="ECO:0000313" key="2">
    <source>
        <dbReference type="Proteomes" id="UP000003136"/>
    </source>
</evidence>
<dbReference type="EMBL" id="ABVQ01000032">
    <property type="protein sequence ID" value="EEC58707.1"/>
    <property type="molecule type" value="Genomic_DNA"/>
</dbReference>
<dbReference type="STRING" id="483218.BACPEC_00226"/>
<keyword evidence="2" id="KW-1185">Reference proteome</keyword>